<evidence type="ECO:0000256" key="2">
    <source>
        <dbReference type="SAM" id="MobiDB-lite"/>
    </source>
</evidence>
<reference evidence="4" key="2">
    <citation type="submission" date="2012-10" db="EMBL/GenBank/DDBJ databases">
        <title>Improved high-quality draft of Thermaerobacter subterraneus C21, DSM 13965.</title>
        <authorList>
            <consortium name="DOE Joint Genome Institute"/>
            <person name="Eisen J."/>
            <person name="Huntemann M."/>
            <person name="Wei C.-L."/>
            <person name="Han J."/>
            <person name="Detter J.C."/>
            <person name="Han C."/>
            <person name="Tapia R."/>
            <person name="Chen A."/>
            <person name="Kyrpides N."/>
            <person name="Mavromatis K."/>
            <person name="Markowitz V."/>
            <person name="Szeto E."/>
            <person name="Ivanova N."/>
            <person name="Mikhailova N."/>
            <person name="Ovchinnikova G."/>
            <person name="Pagani I."/>
            <person name="Pati A."/>
            <person name="Goodwin L."/>
            <person name="Nordberg H.P."/>
            <person name="Cantor M.N."/>
            <person name="Hua S.X."/>
            <person name="Woyke T."/>
            <person name="Eisen J."/>
            <person name="Klenk H.-P."/>
        </authorList>
    </citation>
    <scope>NUCLEOTIDE SEQUENCE [LARGE SCALE GENOMIC DNA]</scope>
    <source>
        <strain evidence="4">DSM 13965</strain>
    </source>
</reference>
<accession>K6PMP4</accession>
<evidence type="ECO:0000313" key="5">
    <source>
        <dbReference type="Proteomes" id="UP000005710"/>
    </source>
</evidence>
<gene>
    <name evidence="4" type="ORF">ThesuDRAFT_01891</name>
</gene>
<comment type="caution">
    <text evidence="4">The sequence shown here is derived from an EMBL/GenBank/DDBJ whole genome shotgun (WGS) entry which is preliminary data.</text>
</comment>
<feature type="domain" description="SpoVT-AbrB" evidence="3">
    <location>
        <begin position="9"/>
        <end position="55"/>
    </location>
</feature>
<dbReference type="SUPFAM" id="SSF89447">
    <property type="entry name" value="AbrB/MazE/MraZ-like"/>
    <property type="match status" value="1"/>
</dbReference>
<dbReference type="InterPro" id="IPR007159">
    <property type="entry name" value="SpoVT-AbrB_dom"/>
</dbReference>
<dbReference type="GO" id="GO:0003677">
    <property type="term" value="F:DNA binding"/>
    <property type="evidence" value="ECO:0007669"/>
    <property type="project" value="UniProtKB-UniRule"/>
</dbReference>
<organism evidence="4 5">
    <name type="scientific">Thermaerobacter subterraneus DSM 13965</name>
    <dbReference type="NCBI Taxonomy" id="867903"/>
    <lineage>
        <taxon>Bacteria</taxon>
        <taxon>Bacillati</taxon>
        <taxon>Bacillota</taxon>
        <taxon>Clostridia</taxon>
        <taxon>Eubacteriales</taxon>
        <taxon>Clostridiales Family XVII. Incertae Sedis</taxon>
        <taxon>Thermaerobacter</taxon>
    </lineage>
</organism>
<dbReference type="PROSITE" id="PS51740">
    <property type="entry name" value="SPOVT_ABRB"/>
    <property type="match status" value="1"/>
</dbReference>
<dbReference type="AlphaFoldDB" id="K6PMP4"/>
<keyword evidence="1" id="KW-0238">DNA-binding</keyword>
<dbReference type="SMART" id="SM00966">
    <property type="entry name" value="SpoVT_AbrB"/>
    <property type="match status" value="1"/>
</dbReference>
<feature type="compositionally biased region" description="Polar residues" evidence="2">
    <location>
        <begin position="97"/>
        <end position="107"/>
    </location>
</feature>
<dbReference type="EMBL" id="AENY02000003">
    <property type="protein sequence ID" value="EKP94162.1"/>
    <property type="molecule type" value="Genomic_DNA"/>
</dbReference>
<dbReference type="eggNOG" id="COG2002">
    <property type="taxonomic scope" value="Bacteria"/>
</dbReference>
<proteinExistence type="predicted"/>
<sequence>MKPGGGSRVALVKVLPKGQITLPKMVRDRLGIAKGDHVLLEIVDDREVRLRALPRRTTLLDVGQLVRAQRLLDDGVVRRAIEEGRRGAGHDRARVKLSSTGPQEPSS</sequence>
<feature type="region of interest" description="Disordered" evidence="2">
    <location>
        <begin position="83"/>
        <end position="107"/>
    </location>
</feature>
<keyword evidence="5" id="KW-1185">Reference proteome</keyword>
<dbReference type="InterPro" id="IPR037914">
    <property type="entry name" value="SpoVT-AbrB_sf"/>
</dbReference>
<dbReference type="Pfam" id="PF04014">
    <property type="entry name" value="MazE_antitoxin"/>
    <property type="match status" value="1"/>
</dbReference>
<dbReference type="NCBIfam" id="TIGR01439">
    <property type="entry name" value="lp_hng_hel_AbrB"/>
    <property type="match status" value="1"/>
</dbReference>
<reference evidence="4" key="1">
    <citation type="submission" date="2010-10" db="EMBL/GenBank/DDBJ databases">
        <authorList>
            <consortium name="US DOE Joint Genome Institute (JGI-PGF)"/>
            <person name="Lucas S."/>
            <person name="Copeland A."/>
            <person name="Lapidus A."/>
            <person name="Bruce D."/>
            <person name="Goodwin L."/>
            <person name="Pitluck S."/>
            <person name="Kyrpides N."/>
            <person name="Mavromatis K."/>
            <person name="Detter J.C."/>
            <person name="Han C."/>
            <person name="Land M."/>
            <person name="Hauser L."/>
            <person name="Markowitz V."/>
            <person name="Cheng J.-F."/>
            <person name="Hugenholtz P."/>
            <person name="Woyke T."/>
            <person name="Wu D."/>
            <person name="Pukall R."/>
            <person name="Wahrenburg C."/>
            <person name="Brambilla E."/>
            <person name="Klenk H.-P."/>
            <person name="Eisen J.A."/>
        </authorList>
    </citation>
    <scope>NUCLEOTIDE SEQUENCE [LARGE SCALE GENOMIC DNA]</scope>
    <source>
        <strain evidence="4">DSM 13965</strain>
    </source>
</reference>
<feature type="compositionally biased region" description="Basic and acidic residues" evidence="2">
    <location>
        <begin position="83"/>
        <end position="94"/>
    </location>
</feature>
<dbReference type="Gene3D" id="2.10.260.10">
    <property type="match status" value="1"/>
</dbReference>
<evidence type="ECO:0000259" key="3">
    <source>
        <dbReference type="PROSITE" id="PS51740"/>
    </source>
</evidence>
<protein>
    <submittedName>
        <fullName evidence="4">Looped-hinge helix DNA binding domain, AbrB family</fullName>
    </submittedName>
</protein>
<dbReference type="OrthoDB" id="9812495at2"/>
<evidence type="ECO:0000256" key="1">
    <source>
        <dbReference type="PROSITE-ProRule" id="PRU01076"/>
    </source>
</evidence>
<dbReference type="STRING" id="867903.ThesuDRAFT_01891"/>
<name>K6PMP4_9FIRM</name>
<evidence type="ECO:0000313" key="4">
    <source>
        <dbReference type="EMBL" id="EKP94162.1"/>
    </source>
</evidence>
<dbReference type="HOGENOM" id="CLU_2262506_0_0_9"/>
<dbReference type="Proteomes" id="UP000005710">
    <property type="component" value="Unassembled WGS sequence"/>
</dbReference>